<evidence type="ECO:0000313" key="4">
    <source>
        <dbReference type="EMBL" id="MDL5032568.1"/>
    </source>
</evidence>
<accession>A0ABT7LIC6</accession>
<dbReference type="EMBL" id="JASVDS010000003">
    <property type="protein sequence ID" value="MDL5032568.1"/>
    <property type="molecule type" value="Genomic_DNA"/>
</dbReference>
<dbReference type="Gene3D" id="3.40.50.720">
    <property type="entry name" value="NAD(P)-binding Rossmann-like Domain"/>
    <property type="match status" value="1"/>
</dbReference>
<dbReference type="SMART" id="SM00822">
    <property type="entry name" value="PKS_KR"/>
    <property type="match status" value="1"/>
</dbReference>
<evidence type="ECO:0000259" key="3">
    <source>
        <dbReference type="SMART" id="SM00822"/>
    </source>
</evidence>
<dbReference type="InterPro" id="IPR002347">
    <property type="entry name" value="SDR_fam"/>
</dbReference>
<evidence type="ECO:0000256" key="2">
    <source>
        <dbReference type="ARBA" id="ARBA00023002"/>
    </source>
</evidence>
<comment type="caution">
    <text evidence="4">The sequence shown here is derived from an EMBL/GenBank/DDBJ whole genome shotgun (WGS) entry which is preliminary data.</text>
</comment>
<dbReference type="PANTHER" id="PTHR44196">
    <property type="entry name" value="DEHYDROGENASE/REDUCTASE SDR FAMILY MEMBER 7B"/>
    <property type="match status" value="1"/>
</dbReference>
<dbReference type="RefSeq" id="WP_285982661.1">
    <property type="nucleotide sequence ID" value="NZ_JASVDS010000003.1"/>
</dbReference>
<gene>
    <name evidence="4" type="ORF">QRD43_11705</name>
</gene>
<protein>
    <submittedName>
        <fullName evidence="4">SDR family NAD(P)-dependent oxidoreductase</fullName>
    </submittedName>
</protein>
<dbReference type="Proteomes" id="UP001238603">
    <property type="component" value="Unassembled WGS sequence"/>
</dbReference>
<feature type="domain" description="Ketoreductase" evidence="3">
    <location>
        <begin position="17"/>
        <end position="198"/>
    </location>
</feature>
<reference evidence="4 5" key="1">
    <citation type="submission" date="2023-06" db="EMBL/GenBank/DDBJ databases">
        <title>Pelomonas sp. APW6 16S ribosomal RNA gene genome sequencing and assembly.</title>
        <authorList>
            <person name="Woo H."/>
        </authorList>
    </citation>
    <scope>NUCLEOTIDE SEQUENCE [LARGE SCALE GENOMIC DNA]</scope>
    <source>
        <strain evidence="4 5">APW6</strain>
    </source>
</reference>
<sequence length="262" mass="28519">MPLMAPLNPPLREWAGRWVWLVGASSGIGRALAEALHREGARVVVSARSEKALRDFEATHPGSRALPLNVTDAASIRHAATQVLAWAGGPPALVVYCAGHYRPQRATELDAEELQRHLDVNYRGALHVLAAVLPPMLAAGAGHLSLVGSVAGYRGLPKALAYGPTKAALHNLAEVLHLDLRPQGIGVSIVNPGFVATPLTRQNDFEMPALISADEAAQEMLRGWARGHFEIHFPRRFTRWMRGLRLLPDRWYFAAVRRATGA</sequence>
<comment type="similarity">
    <text evidence="1">Belongs to the short-chain dehydrogenases/reductases (SDR) family.</text>
</comment>
<dbReference type="Pfam" id="PF00106">
    <property type="entry name" value="adh_short"/>
    <property type="match status" value="1"/>
</dbReference>
<dbReference type="InterPro" id="IPR057326">
    <property type="entry name" value="KR_dom"/>
</dbReference>
<organism evidence="4 5">
    <name type="scientific">Roseateles subflavus</name>
    <dbReference type="NCBI Taxonomy" id="3053353"/>
    <lineage>
        <taxon>Bacteria</taxon>
        <taxon>Pseudomonadati</taxon>
        <taxon>Pseudomonadota</taxon>
        <taxon>Betaproteobacteria</taxon>
        <taxon>Burkholderiales</taxon>
        <taxon>Sphaerotilaceae</taxon>
        <taxon>Roseateles</taxon>
    </lineage>
</organism>
<evidence type="ECO:0000256" key="1">
    <source>
        <dbReference type="ARBA" id="ARBA00006484"/>
    </source>
</evidence>
<keyword evidence="2" id="KW-0560">Oxidoreductase</keyword>
<dbReference type="PRINTS" id="PR00081">
    <property type="entry name" value="GDHRDH"/>
</dbReference>
<dbReference type="SUPFAM" id="SSF51735">
    <property type="entry name" value="NAD(P)-binding Rossmann-fold domains"/>
    <property type="match status" value="1"/>
</dbReference>
<evidence type="ECO:0000313" key="5">
    <source>
        <dbReference type="Proteomes" id="UP001238603"/>
    </source>
</evidence>
<keyword evidence="5" id="KW-1185">Reference proteome</keyword>
<name>A0ABT7LIC6_9BURK</name>
<proteinExistence type="inferred from homology"/>
<dbReference type="InterPro" id="IPR036291">
    <property type="entry name" value="NAD(P)-bd_dom_sf"/>
</dbReference>
<dbReference type="PANTHER" id="PTHR44196:SF1">
    <property type="entry name" value="DEHYDROGENASE_REDUCTASE SDR FAMILY MEMBER 7B"/>
    <property type="match status" value="1"/>
</dbReference>